<dbReference type="PANTHER" id="PTHR35330">
    <property type="entry name" value="SIROHEME BIOSYNTHESIS PROTEIN MET8"/>
    <property type="match status" value="1"/>
</dbReference>
<dbReference type="InterPro" id="IPR028161">
    <property type="entry name" value="Met8-like"/>
</dbReference>
<evidence type="ECO:0000256" key="3">
    <source>
        <dbReference type="ARBA" id="ARBA00023002"/>
    </source>
</evidence>
<reference evidence="10 11" key="1">
    <citation type="journal article" date="2012" name="Eukaryot. Cell">
        <title>Draft genome sequence of CBS 2479, the standard type strain of Trichosporon asahii.</title>
        <authorList>
            <person name="Yang R.Y."/>
            <person name="Li H.T."/>
            <person name="Zhu H."/>
            <person name="Zhou G.P."/>
            <person name="Wang M."/>
            <person name="Wang L."/>
        </authorList>
    </citation>
    <scope>NUCLEOTIDE SEQUENCE [LARGE SCALE GENOMIC DNA]</scope>
    <source>
        <strain evidence="11">ATCC 90039 / CBS 2479 / JCM 2466 / KCTC 7840 / NCYC 2677 / UAMH 7654</strain>
    </source>
</reference>
<dbReference type="VEuPathDB" id="FungiDB:A1Q1_04432"/>
<keyword evidence="7" id="KW-0812">Transmembrane</keyword>
<evidence type="ECO:0000256" key="7">
    <source>
        <dbReference type="SAM" id="Phobius"/>
    </source>
</evidence>
<dbReference type="GO" id="GO:0004325">
    <property type="term" value="F:ferrochelatase activity"/>
    <property type="evidence" value="ECO:0007669"/>
    <property type="project" value="InterPro"/>
</dbReference>
<dbReference type="InterPro" id="IPR028162">
    <property type="entry name" value="Met8_C"/>
</dbReference>
<dbReference type="GO" id="GO:0043115">
    <property type="term" value="F:precorrin-2 dehydrogenase activity"/>
    <property type="evidence" value="ECO:0007669"/>
    <property type="project" value="UniProtKB-EC"/>
</dbReference>
<dbReference type="OrthoDB" id="1721126at2759"/>
<evidence type="ECO:0000313" key="10">
    <source>
        <dbReference type="EMBL" id="EJT46831.1"/>
    </source>
</evidence>
<dbReference type="SUPFAM" id="SSF51735">
    <property type="entry name" value="NAD(P)-binding Rossmann-fold domains"/>
    <property type="match status" value="1"/>
</dbReference>
<dbReference type="UniPathway" id="UPA00262">
    <property type="reaction ID" value="UER00222"/>
</dbReference>
<dbReference type="AlphaFoldDB" id="J5SPP4"/>
<feature type="domain" description="Siroheme biosynthesis protein Met8 C-terminal" evidence="8">
    <location>
        <begin position="162"/>
        <end position="232"/>
    </location>
</feature>
<keyword evidence="5" id="KW-0627">Porphyrin biosynthesis</keyword>
<evidence type="ECO:0000256" key="6">
    <source>
        <dbReference type="ARBA" id="ARBA00047561"/>
    </source>
</evidence>
<evidence type="ECO:0000256" key="1">
    <source>
        <dbReference type="ARBA" id="ARBA00005010"/>
    </source>
</evidence>
<dbReference type="GO" id="GO:0019354">
    <property type="term" value="P:siroheme biosynthetic process"/>
    <property type="evidence" value="ECO:0007669"/>
    <property type="project" value="UniProtKB-UniPathway"/>
</dbReference>
<dbReference type="HOGENOM" id="CLU_011276_8_5_1"/>
<comment type="catalytic activity">
    <reaction evidence="6">
        <text>precorrin-2 + NAD(+) = sirohydrochlorin + NADH + 2 H(+)</text>
        <dbReference type="Rhea" id="RHEA:15613"/>
        <dbReference type="ChEBI" id="CHEBI:15378"/>
        <dbReference type="ChEBI" id="CHEBI:57540"/>
        <dbReference type="ChEBI" id="CHEBI:57945"/>
        <dbReference type="ChEBI" id="CHEBI:58351"/>
        <dbReference type="ChEBI" id="CHEBI:58827"/>
        <dbReference type="EC" id="1.3.1.76"/>
    </reaction>
</comment>
<proteinExistence type="predicted"/>
<evidence type="ECO:0000259" key="8">
    <source>
        <dbReference type="Pfam" id="PF14823"/>
    </source>
</evidence>
<dbReference type="Pfam" id="PF14823">
    <property type="entry name" value="Sirohm_synth_C"/>
    <property type="match status" value="1"/>
</dbReference>
<name>J5SPP4_TRIAS</name>
<evidence type="ECO:0000256" key="4">
    <source>
        <dbReference type="ARBA" id="ARBA00023027"/>
    </source>
</evidence>
<dbReference type="Gene3D" id="3.40.50.720">
    <property type="entry name" value="NAD(P)-binding Rossmann-like Domain"/>
    <property type="match status" value="1"/>
</dbReference>
<dbReference type="Pfam" id="PF13241">
    <property type="entry name" value="NAD_binding_7"/>
    <property type="match status" value="1"/>
</dbReference>
<comment type="caution">
    <text evidence="10">The sequence shown here is derived from an EMBL/GenBank/DDBJ whole genome shotgun (WGS) entry which is preliminary data.</text>
</comment>
<keyword evidence="7" id="KW-1133">Transmembrane helix</keyword>
<feature type="transmembrane region" description="Helical" evidence="7">
    <location>
        <begin position="253"/>
        <end position="275"/>
    </location>
</feature>
<dbReference type="InterPro" id="IPR028281">
    <property type="entry name" value="Sirohaem_synthase_central"/>
</dbReference>
<gene>
    <name evidence="10" type="ORF">A1Q1_04432</name>
</gene>
<evidence type="ECO:0000256" key="2">
    <source>
        <dbReference type="ARBA" id="ARBA00012400"/>
    </source>
</evidence>
<dbReference type="GeneID" id="25987945"/>
<dbReference type="NCBIfam" id="TIGR01470">
    <property type="entry name" value="cysG_Nterm"/>
    <property type="match status" value="1"/>
</dbReference>
<feature type="domain" description="Siroheme synthase central" evidence="9">
    <location>
        <begin position="133"/>
        <end position="158"/>
    </location>
</feature>
<dbReference type="Pfam" id="PF14824">
    <property type="entry name" value="Sirohm_synth_M"/>
    <property type="match status" value="1"/>
</dbReference>
<sequence>MATSMSDSDVVIVELGGKKVLLVGGGEIASQRLGFLLEAGAHVTIVAPAPLHPLIQHRLESNGDQITWHDRQYNQNPDKDACKVGSYDMVFTAIDDAVLSRLICEKSRKARTPVNVADVPPECDFYFGAQVRRGPLQVMISTSGAGPKVSVMVRDLIRGVIPNNIEGVINGVGALRRELRERAPGVGGELSKKRMRWMINTCNQWDMEVMDRLEDETIREKLLTDGWEKGVVLGPKDVGVKRKSKSRAPSSTALAGTGGVLVGAAIGVLATLAYLRRN</sequence>
<accession>J5SPP4</accession>
<evidence type="ECO:0000256" key="5">
    <source>
        <dbReference type="ARBA" id="ARBA00023244"/>
    </source>
</evidence>
<evidence type="ECO:0000259" key="9">
    <source>
        <dbReference type="Pfam" id="PF14824"/>
    </source>
</evidence>
<organism evidence="10 11">
    <name type="scientific">Trichosporon asahii var. asahii (strain ATCC 90039 / CBS 2479 / JCM 2466 / KCTC 7840 / NBRC 103889/ NCYC 2677 / UAMH 7654)</name>
    <name type="common">Yeast</name>
    <dbReference type="NCBI Taxonomy" id="1186058"/>
    <lineage>
        <taxon>Eukaryota</taxon>
        <taxon>Fungi</taxon>
        <taxon>Dikarya</taxon>
        <taxon>Basidiomycota</taxon>
        <taxon>Agaricomycotina</taxon>
        <taxon>Tremellomycetes</taxon>
        <taxon>Trichosporonales</taxon>
        <taxon>Trichosporonaceae</taxon>
        <taxon>Trichosporon</taxon>
    </lineage>
</organism>
<dbReference type="EMBL" id="ALBS01000275">
    <property type="protein sequence ID" value="EJT46831.1"/>
    <property type="molecule type" value="Genomic_DNA"/>
</dbReference>
<dbReference type="PANTHER" id="PTHR35330:SF1">
    <property type="entry name" value="SIROHEME BIOSYNTHESIS PROTEIN MET8"/>
    <property type="match status" value="1"/>
</dbReference>
<evidence type="ECO:0000313" key="11">
    <source>
        <dbReference type="Proteomes" id="UP000002748"/>
    </source>
</evidence>
<keyword evidence="7" id="KW-0472">Membrane</keyword>
<dbReference type="InterPro" id="IPR036291">
    <property type="entry name" value="NAD(P)-bd_dom_sf"/>
</dbReference>
<dbReference type="KEGG" id="tasa:A1Q1_04432"/>
<dbReference type="EC" id="1.3.1.76" evidence="2"/>
<protein>
    <recommendedName>
        <fullName evidence="2">precorrin-2 dehydrogenase</fullName>
        <ecNumber evidence="2">1.3.1.76</ecNumber>
    </recommendedName>
</protein>
<dbReference type="RefSeq" id="XP_014178273.1">
    <property type="nucleotide sequence ID" value="XM_014322798.1"/>
</dbReference>
<dbReference type="InterPro" id="IPR006367">
    <property type="entry name" value="Sirohaem_synthase_N"/>
</dbReference>
<keyword evidence="3" id="KW-0560">Oxidoreductase</keyword>
<dbReference type="Proteomes" id="UP000002748">
    <property type="component" value="Unassembled WGS sequence"/>
</dbReference>
<dbReference type="SUPFAM" id="SSF75615">
    <property type="entry name" value="Siroheme synthase middle domains-like"/>
    <property type="match status" value="1"/>
</dbReference>
<keyword evidence="4" id="KW-0520">NAD</keyword>
<comment type="pathway">
    <text evidence="1">Porphyrin-containing compound metabolism; siroheme biosynthesis; sirohydrochlorin from precorrin-2: step 1/1.</text>
</comment>